<sequence>MVLATTLSVTMPAKAQQYAADGIALTPTFRIKSKFDNTYLKSSGRHISLTTALAPDDDSFLWVFVDGKGDDYTIANVATGWILIRPRNSASVYATVTEGRLVDLWTVKDGTNSYQYMGRSREL</sequence>
<accession>A0ABT3Z624</accession>
<reference evidence="1" key="1">
    <citation type="submission" date="2022-10" db="EMBL/GenBank/DDBJ databases">
        <title>Hoeflea sp. G2-23, isolated from marine algae.</title>
        <authorList>
            <person name="Kristyanto S."/>
            <person name="Kim J.M."/>
            <person name="Jeon C.O."/>
        </authorList>
    </citation>
    <scope>NUCLEOTIDE SEQUENCE</scope>
    <source>
        <strain evidence="1">G2-23</strain>
    </source>
</reference>
<dbReference type="EMBL" id="JAOVZR010000001">
    <property type="protein sequence ID" value="MCY0147219.1"/>
    <property type="molecule type" value="Genomic_DNA"/>
</dbReference>
<dbReference type="Gene3D" id="2.80.10.50">
    <property type="match status" value="1"/>
</dbReference>
<dbReference type="SUPFAM" id="SSF50370">
    <property type="entry name" value="Ricin B-like lectins"/>
    <property type="match status" value="1"/>
</dbReference>
<dbReference type="RefSeq" id="WP_267652824.1">
    <property type="nucleotide sequence ID" value="NZ_JAOVZR010000001.1"/>
</dbReference>
<protein>
    <submittedName>
        <fullName evidence="1">RICIN domain-containing protein</fullName>
    </submittedName>
</protein>
<keyword evidence="2" id="KW-1185">Reference proteome</keyword>
<dbReference type="CDD" id="cd23432">
    <property type="entry name" value="beta-trefoil_Ricin_EndoBetaGal-like"/>
    <property type="match status" value="1"/>
</dbReference>
<dbReference type="Proteomes" id="UP001073227">
    <property type="component" value="Unassembled WGS sequence"/>
</dbReference>
<organism evidence="1 2">
    <name type="scientific">Hoeflea algicola</name>
    <dbReference type="NCBI Taxonomy" id="2983763"/>
    <lineage>
        <taxon>Bacteria</taxon>
        <taxon>Pseudomonadati</taxon>
        <taxon>Pseudomonadota</taxon>
        <taxon>Alphaproteobacteria</taxon>
        <taxon>Hyphomicrobiales</taxon>
        <taxon>Rhizobiaceae</taxon>
        <taxon>Hoeflea</taxon>
    </lineage>
</organism>
<name>A0ABT3Z624_9HYPH</name>
<proteinExistence type="predicted"/>
<comment type="caution">
    <text evidence="1">The sequence shown here is derived from an EMBL/GenBank/DDBJ whole genome shotgun (WGS) entry which is preliminary data.</text>
</comment>
<gene>
    <name evidence="1" type="ORF">OEG84_05705</name>
</gene>
<evidence type="ECO:0000313" key="1">
    <source>
        <dbReference type="EMBL" id="MCY0147219.1"/>
    </source>
</evidence>
<evidence type="ECO:0000313" key="2">
    <source>
        <dbReference type="Proteomes" id="UP001073227"/>
    </source>
</evidence>
<dbReference type="InterPro" id="IPR035992">
    <property type="entry name" value="Ricin_B-like_lectins"/>
</dbReference>